<name>A0A366FLE6_9HYPH</name>
<comment type="caution">
    <text evidence="3">The sequence shown here is derived from an EMBL/GenBank/DDBJ whole genome shotgun (WGS) entry which is preliminary data.</text>
</comment>
<accession>A0A366FLE6</accession>
<reference evidence="3 4" key="1">
    <citation type="submission" date="2018-06" db="EMBL/GenBank/DDBJ databases">
        <title>Genomic Encyclopedia of Type Strains, Phase IV (KMG-IV): sequencing the most valuable type-strain genomes for metagenomic binning, comparative biology and taxonomic classification.</title>
        <authorList>
            <person name="Goeker M."/>
        </authorList>
    </citation>
    <scope>NUCLEOTIDE SEQUENCE [LARGE SCALE GENOMIC DNA]</scope>
    <source>
        <strain evidence="3 4">DSM 24875</strain>
    </source>
</reference>
<feature type="compositionally biased region" description="Polar residues" evidence="1">
    <location>
        <begin position="77"/>
        <end position="87"/>
    </location>
</feature>
<gene>
    <name evidence="3" type="ORF">DFR50_10880</name>
</gene>
<organism evidence="3 4">
    <name type="scientific">Roseiarcus fermentans</name>
    <dbReference type="NCBI Taxonomy" id="1473586"/>
    <lineage>
        <taxon>Bacteria</taxon>
        <taxon>Pseudomonadati</taxon>
        <taxon>Pseudomonadota</taxon>
        <taxon>Alphaproteobacteria</taxon>
        <taxon>Hyphomicrobiales</taxon>
        <taxon>Roseiarcaceae</taxon>
        <taxon>Roseiarcus</taxon>
    </lineage>
</organism>
<evidence type="ECO:0000313" key="4">
    <source>
        <dbReference type="Proteomes" id="UP000253529"/>
    </source>
</evidence>
<keyword evidence="2" id="KW-0732">Signal</keyword>
<feature type="compositionally biased region" description="Basic and acidic residues" evidence="1">
    <location>
        <begin position="64"/>
        <end position="76"/>
    </location>
</feature>
<feature type="region of interest" description="Disordered" evidence="1">
    <location>
        <begin position="22"/>
        <end position="87"/>
    </location>
</feature>
<evidence type="ECO:0000256" key="1">
    <source>
        <dbReference type="SAM" id="MobiDB-lite"/>
    </source>
</evidence>
<feature type="chain" id="PRO_5016769047" evidence="2">
    <location>
        <begin position="22"/>
        <end position="87"/>
    </location>
</feature>
<dbReference type="AlphaFoldDB" id="A0A366FLE6"/>
<protein>
    <submittedName>
        <fullName evidence="3">Uncharacterized protein</fullName>
    </submittedName>
</protein>
<dbReference type="Proteomes" id="UP000253529">
    <property type="component" value="Unassembled WGS sequence"/>
</dbReference>
<proteinExistence type="predicted"/>
<evidence type="ECO:0000256" key="2">
    <source>
        <dbReference type="SAM" id="SignalP"/>
    </source>
</evidence>
<keyword evidence="4" id="KW-1185">Reference proteome</keyword>
<sequence length="87" mass="8742">MIKPVALTFAAALALAAPGLAQTPPAARDSDSPASQGAGADRTRGAPAPGPTAPQTMGQVPHKRQPDPLSRNRNDCNKTNCVDNGGG</sequence>
<dbReference type="EMBL" id="QNRK01000008">
    <property type="protein sequence ID" value="RBP15523.1"/>
    <property type="molecule type" value="Genomic_DNA"/>
</dbReference>
<feature type="signal peptide" evidence="2">
    <location>
        <begin position="1"/>
        <end position="21"/>
    </location>
</feature>
<evidence type="ECO:0000313" key="3">
    <source>
        <dbReference type="EMBL" id="RBP15523.1"/>
    </source>
</evidence>
<dbReference type="RefSeq" id="WP_245427493.1">
    <property type="nucleotide sequence ID" value="NZ_QNRK01000008.1"/>
</dbReference>